<dbReference type="PRINTS" id="PR00413">
    <property type="entry name" value="HADHALOGNASE"/>
</dbReference>
<dbReference type="InterPro" id="IPR052898">
    <property type="entry name" value="ACAD10-like"/>
</dbReference>
<dbReference type="GO" id="GO:0016791">
    <property type="term" value="F:phosphatase activity"/>
    <property type="evidence" value="ECO:0007669"/>
    <property type="project" value="UniProtKB-ARBA"/>
</dbReference>
<dbReference type="Pfam" id="PF00702">
    <property type="entry name" value="Hydrolase"/>
    <property type="match status" value="1"/>
</dbReference>
<dbReference type="SFLD" id="SFLDS00003">
    <property type="entry name" value="Haloacid_Dehalogenase"/>
    <property type="match status" value="1"/>
</dbReference>
<dbReference type="InterPro" id="IPR006439">
    <property type="entry name" value="HAD-SF_hydro_IA"/>
</dbReference>
<evidence type="ECO:0000313" key="1">
    <source>
        <dbReference type="EMBL" id="MBW0523818.1"/>
    </source>
</evidence>
<dbReference type="PANTHER" id="PTHR47829">
    <property type="entry name" value="HYDROLASE, PUTATIVE (AFU_ORTHOLOGUE AFUA_1G12880)-RELATED"/>
    <property type="match status" value="1"/>
</dbReference>
<name>A0A9Q3ELI4_9BASI</name>
<dbReference type="CDD" id="cd02603">
    <property type="entry name" value="HAD_sEH-N_like"/>
    <property type="match status" value="1"/>
</dbReference>
<dbReference type="InterPro" id="IPR023214">
    <property type="entry name" value="HAD_sf"/>
</dbReference>
<gene>
    <name evidence="1" type="ORF">O181_063533</name>
</gene>
<accession>A0A9Q3ELI4</accession>
<reference evidence="1" key="1">
    <citation type="submission" date="2021-03" db="EMBL/GenBank/DDBJ databases">
        <title>Draft genome sequence of rust myrtle Austropuccinia psidii MF-1, a brazilian biotype.</title>
        <authorList>
            <person name="Quecine M.C."/>
            <person name="Pachon D.M.R."/>
            <person name="Bonatelli M.L."/>
            <person name="Correr F.H."/>
            <person name="Franceschini L.M."/>
            <person name="Leite T.F."/>
            <person name="Margarido G.R.A."/>
            <person name="Almeida C.A."/>
            <person name="Ferrarezi J.A."/>
            <person name="Labate C.A."/>
        </authorList>
    </citation>
    <scope>NUCLEOTIDE SEQUENCE</scope>
    <source>
        <strain evidence="1">MF-1</strain>
    </source>
</reference>
<evidence type="ECO:0000313" key="2">
    <source>
        <dbReference type="Proteomes" id="UP000765509"/>
    </source>
</evidence>
<dbReference type="Proteomes" id="UP000765509">
    <property type="component" value="Unassembled WGS sequence"/>
</dbReference>
<keyword evidence="2" id="KW-1185">Reference proteome</keyword>
<proteinExistence type="predicted"/>
<dbReference type="OrthoDB" id="1694274at2759"/>
<dbReference type="NCBIfam" id="TIGR01509">
    <property type="entry name" value="HAD-SF-IA-v3"/>
    <property type="match status" value="1"/>
</dbReference>
<protein>
    <submittedName>
        <fullName evidence="1">Uncharacterized protein</fullName>
    </submittedName>
</protein>
<dbReference type="InterPro" id="IPR036412">
    <property type="entry name" value="HAD-like_sf"/>
</dbReference>
<dbReference type="SUPFAM" id="SSF56784">
    <property type="entry name" value="HAD-like"/>
    <property type="match status" value="1"/>
</dbReference>
<dbReference type="Gene3D" id="1.10.150.240">
    <property type="entry name" value="Putative phosphatase, domain 2"/>
    <property type="match status" value="1"/>
</dbReference>
<sequence length="402" mass="44698">MPIMVENSLAISQSSFMKPINPEKSLFSFFLGDWLQHCLSSLADNLRKGAWSLACLHSQWSSMANREGFIHQLPAERPKRIFTELTISMDCLGNGNQRSSQLSKTGTRAEFRNKLKSKPSISSRIACLASAVDEPGPASRLLSSIQLMKLQKPIKAIVFDIGGVVVKSPLLGVNKFERILKLPPDYLNVAITARGPTGAFQCLETGRLQLTEFYQQFGKEMSDTDFNNAAYVKFCSKARKPCPPLPHSVQINGKELWQCMMSESSVYNQPIVSAIKSLRGHYKVVALTNNFQLPLGVNEGDKDALGLASEKLKALFDDYIESSQVGLRKPDPQIFRYTLDKLGLQPEQVVFLDDIGINLKAAQKLKINTIRVGIHDVKPAIRQLQAFVLDVNLEACINESKL</sequence>
<comment type="caution">
    <text evidence="1">The sequence shown here is derived from an EMBL/GenBank/DDBJ whole genome shotgun (WGS) entry which is preliminary data.</text>
</comment>
<dbReference type="InterPro" id="IPR023198">
    <property type="entry name" value="PGP-like_dom2"/>
</dbReference>
<organism evidence="1 2">
    <name type="scientific">Austropuccinia psidii MF-1</name>
    <dbReference type="NCBI Taxonomy" id="1389203"/>
    <lineage>
        <taxon>Eukaryota</taxon>
        <taxon>Fungi</taxon>
        <taxon>Dikarya</taxon>
        <taxon>Basidiomycota</taxon>
        <taxon>Pucciniomycotina</taxon>
        <taxon>Pucciniomycetes</taxon>
        <taxon>Pucciniales</taxon>
        <taxon>Sphaerophragmiaceae</taxon>
        <taxon>Austropuccinia</taxon>
    </lineage>
</organism>
<dbReference type="EMBL" id="AVOT02030590">
    <property type="protein sequence ID" value="MBW0523818.1"/>
    <property type="molecule type" value="Genomic_DNA"/>
</dbReference>
<dbReference type="Gene3D" id="3.40.50.1000">
    <property type="entry name" value="HAD superfamily/HAD-like"/>
    <property type="match status" value="1"/>
</dbReference>
<dbReference type="SFLD" id="SFLDG01129">
    <property type="entry name" value="C1.5:_HAD__Beta-PGM__Phosphata"/>
    <property type="match status" value="1"/>
</dbReference>
<dbReference type="AlphaFoldDB" id="A0A9Q3ELI4"/>
<dbReference type="PANTHER" id="PTHR47829:SF1">
    <property type="entry name" value="HAD FAMILY PHOSPHATASE"/>
    <property type="match status" value="1"/>
</dbReference>